<keyword evidence="8" id="KW-0645">Protease</keyword>
<comment type="similarity">
    <text evidence="4">Belongs to the peptidase S26 family.</text>
</comment>
<dbReference type="Gene3D" id="2.10.109.10">
    <property type="entry name" value="Umud Fragment, subunit A"/>
    <property type="match status" value="1"/>
</dbReference>
<feature type="domain" description="Peptidase S26" evidence="14">
    <location>
        <begin position="193"/>
        <end position="350"/>
    </location>
</feature>
<dbReference type="InterPro" id="IPR019756">
    <property type="entry name" value="Pept_S26A_signal_pept_1_Ser-AS"/>
</dbReference>
<evidence type="ECO:0000259" key="14">
    <source>
        <dbReference type="Pfam" id="PF10502"/>
    </source>
</evidence>
<dbReference type="RefSeq" id="XP_021820914.1">
    <property type="nucleotide sequence ID" value="XM_021965222.1"/>
</dbReference>
<keyword evidence="6" id="KW-0150">Chloroplast</keyword>
<dbReference type="FunFam" id="2.10.109.10:FF:000012">
    <property type="entry name" value="Peptidase/ serine-type peptidase"/>
    <property type="match status" value="1"/>
</dbReference>
<dbReference type="InterPro" id="IPR019533">
    <property type="entry name" value="Peptidase_S26"/>
</dbReference>
<evidence type="ECO:0000256" key="9">
    <source>
        <dbReference type="ARBA" id="ARBA00022801"/>
    </source>
</evidence>
<evidence type="ECO:0000256" key="13">
    <source>
        <dbReference type="SAM" id="Phobius"/>
    </source>
</evidence>
<dbReference type="EC" id="3.4.21.89" evidence="5"/>
<gene>
    <name evidence="16" type="primary">LOC110762572</name>
</gene>
<feature type="transmembrane region" description="Helical" evidence="13">
    <location>
        <begin position="429"/>
        <end position="454"/>
    </location>
</feature>
<sequence>MAIRVTLSFSGYVAQNLSSSANLRVGNCRGFHECWVRSRVFGSNQKPELDPSVPVRKYHQTQFSRSKPSSLAAKTLPSLYTALAEEILGESSKSPIVLGLISLLKSTAFVAGVSSGQAAMGISPFKPGSIMPFLQVSKWLPCNESVPVSILKEVDKGGTLCVEEVAEVPRLTKKELGRSGFLSRLLNSCSEDAKAVFTAVTVSVLFKSFLAEPRSIPSTSMCPTLDVGDRVLAEKVSYFFKKPEVSDIVIFKAPPILQEIGYSSGDVFIKRIVAKAGDCVEVRNGKLLVNGLVQDEHYILEPLAYEMDPVFIPEGYVFVMGDNRNNSFDSHNWGPLPVKNILGRSVFRYWPPSKVSDTTYEPQVADNAVAISCSAAAIHEVLAPVRDQISEGKDMAPLVLSEGMILIAFEAGGDDSYDGLASKHLCNDVFGVGVLLFQLAFYQDAFFLCVNRFCCVLLMRKKDKTPIDYQLLLFGLFLVGGSEERVGCDPFRLVSGSRNIQLQFTKMRRTGALPFSLILFLIFPLQSILAFNSSTTQILQDVLKKISAKHKWYLQDIRVSRLDASRVRFGSAQRYEFRVGFGKIPVGVLFSDDVSSWKKFRQPRTHFGSLVKELSSMAVVDTFKVEGPFELRVGGTHHLSLSLPMNTTYSGFKRVLVGKGITVEVSGATEVSVFHASDLGLSSKGSGAIGKEKSEFWPIWHSYCTPLFPIRVLGPATLVAYKTRNPDAHIETKFMSKEIIEFLPEKCYRSHAYKKRACPIDSLRLRISMLERIWKSFLGDRIRQSGLSGFVEGKIKASTVVRFKLEIEKEFRRNGALQGKAGWRTRPAVERVWYEVLARVEFGRVKPLLVKKIRPFIVADSVAWSSLMSNISFTKSSSVLVPSEALTLDVKW</sequence>
<evidence type="ECO:0000256" key="5">
    <source>
        <dbReference type="ARBA" id="ARBA00013208"/>
    </source>
</evidence>
<dbReference type="CDD" id="cd06530">
    <property type="entry name" value="S26_SPase_I"/>
    <property type="match status" value="1"/>
</dbReference>
<evidence type="ECO:0000256" key="2">
    <source>
        <dbReference type="ARBA" id="ARBA00004229"/>
    </source>
</evidence>
<dbReference type="GO" id="GO:0004252">
    <property type="term" value="F:serine-type endopeptidase activity"/>
    <property type="evidence" value="ECO:0007669"/>
    <property type="project" value="InterPro"/>
</dbReference>
<name>A0A6P5SX60_PRUAV</name>
<organism evidence="15 16">
    <name type="scientific">Prunus avium</name>
    <name type="common">Cherry</name>
    <name type="synonym">Cerasus avium</name>
    <dbReference type="NCBI Taxonomy" id="42229"/>
    <lineage>
        <taxon>Eukaryota</taxon>
        <taxon>Viridiplantae</taxon>
        <taxon>Streptophyta</taxon>
        <taxon>Embryophyta</taxon>
        <taxon>Tracheophyta</taxon>
        <taxon>Spermatophyta</taxon>
        <taxon>Magnoliopsida</taxon>
        <taxon>eudicotyledons</taxon>
        <taxon>Gunneridae</taxon>
        <taxon>Pentapetalae</taxon>
        <taxon>rosids</taxon>
        <taxon>fabids</taxon>
        <taxon>Rosales</taxon>
        <taxon>Rosaceae</taxon>
        <taxon>Amygdaloideae</taxon>
        <taxon>Amygdaleae</taxon>
        <taxon>Prunus</taxon>
    </lineage>
</organism>
<feature type="active site" evidence="12">
    <location>
        <position position="270"/>
    </location>
</feature>
<evidence type="ECO:0000256" key="8">
    <source>
        <dbReference type="ARBA" id="ARBA00022670"/>
    </source>
</evidence>
<evidence type="ECO:0000313" key="16">
    <source>
        <dbReference type="RefSeq" id="XP_021820914.1"/>
    </source>
</evidence>
<dbReference type="PROSITE" id="PS00501">
    <property type="entry name" value="SPASE_I_1"/>
    <property type="match status" value="1"/>
</dbReference>
<dbReference type="Pfam" id="PF10502">
    <property type="entry name" value="Peptidase_S26"/>
    <property type="match status" value="1"/>
</dbReference>
<keyword evidence="15" id="KW-1185">Reference proteome</keyword>
<dbReference type="GO" id="GO:0006465">
    <property type="term" value="P:signal peptide processing"/>
    <property type="evidence" value="ECO:0007669"/>
    <property type="project" value="InterPro"/>
</dbReference>
<proteinExistence type="inferred from homology"/>
<keyword evidence="10" id="KW-0809">Transit peptide</keyword>
<feature type="active site" evidence="12">
    <location>
        <position position="220"/>
    </location>
</feature>
<dbReference type="GO" id="GO:0009003">
    <property type="term" value="F:signal peptidase activity"/>
    <property type="evidence" value="ECO:0007669"/>
    <property type="project" value="UniProtKB-EC"/>
</dbReference>
<evidence type="ECO:0000256" key="3">
    <source>
        <dbReference type="ARBA" id="ARBA00004370"/>
    </source>
</evidence>
<dbReference type="Proteomes" id="UP000515124">
    <property type="component" value="Unplaced"/>
</dbReference>
<evidence type="ECO:0000256" key="11">
    <source>
        <dbReference type="ARBA" id="ARBA00023136"/>
    </source>
</evidence>
<dbReference type="GeneID" id="110762572"/>
<evidence type="ECO:0000256" key="10">
    <source>
        <dbReference type="ARBA" id="ARBA00022946"/>
    </source>
</evidence>
<evidence type="ECO:0000256" key="7">
    <source>
        <dbReference type="ARBA" id="ARBA00022640"/>
    </source>
</evidence>
<evidence type="ECO:0000313" key="15">
    <source>
        <dbReference type="Proteomes" id="UP000515124"/>
    </source>
</evidence>
<dbReference type="SUPFAM" id="SSF51306">
    <property type="entry name" value="LexA/Signal peptidase"/>
    <property type="match status" value="1"/>
</dbReference>
<keyword evidence="13" id="KW-1133">Transmembrane helix</keyword>
<dbReference type="KEGG" id="pavi:110762572"/>
<dbReference type="GO" id="GO:0009534">
    <property type="term" value="C:chloroplast thylakoid"/>
    <property type="evidence" value="ECO:0007669"/>
    <property type="project" value="UniProtKB-ARBA"/>
</dbReference>
<keyword evidence="13" id="KW-0812">Transmembrane</keyword>
<evidence type="ECO:0000256" key="12">
    <source>
        <dbReference type="PIRSR" id="PIRSR600223-1"/>
    </source>
</evidence>
<accession>A0A6P5SX60</accession>
<dbReference type="PRINTS" id="PR00727">
    <property type="entry name" value="LEADERPTASE"/>
</dbReference>
<dbReference type="InterPro" id="IPR019758">
    <property type="entry name" value="Pept_S26A_signal_pept_1_CS"/>
</dbReference>
<keyword evidence="11 13" id="KW-0472">Membrane</keyword>
<dbReference type="NCBIfam" id="TIGR02227">
    <property type="entry name" value="sigpep_I_bact"/>
    <property type="match status" value="1"/>
</dbReference>
<feature type="transmembrane region" description="Helical" evidence="13">
    <location>
        <begin position="512"/>
        <end position="531"/>
    </location>
</feature>
<dbReference type="InterPro" id="IPR053283">
    <property type="entry name" value="TUNICAMYCIN_INDUCED_1"/>
</dbReference>
<dbReference type="PROSITE" id="PS00761">
    <property type="entry name" value="SPASE_I_3"/>
    <property type="match status" value="1"/>
</dbReference>
<evidence type="ECO:0000256" key="1">
    <source>
        <dbReference type="ARBA" id="ARBA00000677"/>
    </source>
</evidence>
<keyword evidence="9" id="KW-0378">Hydrolase</keyword>
<comment type="catalytic activity">
    <reaction evidence="1">
        <text>Cleavage of hydrophobic, N-terminal signal or leader sequences from secreted and periplasmic proteins.</text>
        <dbReference type="EC" id="3.4.21.89"/>
    </reaction>
</comment>
<dbReference type="InterPro" id="IPR000223">
    <property type="entry name" value="Pept_S26A_signal_pept_1"/>
</dbReference>
<dbReference type="InterPro" id="IPR036286">
    <property type="entry name" value="LexA/Signal_pep-like_sf"/>
</dbReference>
<evidence type="ECO:0000256" key="6">
    <source>
        <dbReference type="ARBA" id="ARBA00022528"/>
    </source>
</evidence>
<dbReference type="AlphaFoldDB" id="A0A6P5SX60"/>
<keyword evidence="7" id="KW-0934">Plastid</keyword>
<reference evidence="16" key="1">
    <citation type="submission" date="2025-08" db="UniProtKB">
        <authorList>
            <consortium name="RefSeq"/>
        </authorList>
    </citation>
    <scope>IDENTIFICATION</scope>
</reference>
<dbReference type="PANTHER" id="PTHR34454:SF3">
    <property type="entry name" value="PEPTIDASE I, PUTATIVE-RELATED"/>
    <property type="match status" value="1"/>
</dbReference>
<dbReference type="PANTHER" id="PTHR34454">
    <property type="entry name" value="TUNICAMYCIN INDUCED PROTEIN"/>
    <property type="match status" value="1"/>
</dbReference>
<evidence type="ECO:0000256" key="4">
    <source>
        <dbReference type="ARBA" id="ARBA00009370"/>
    </source>
</evidence>
<dbReference type="GO" id="GO:0016020">
    <property type="term" value="C:membrane"/>
    <property type="evidence" value="ECO:0007669"/>
    <property type="project" value="UniProtKB-SubCell"/>
</dbReference>
<protein>
    <recommendedName>
        <fullName evidence="5">signal peptidase I</fullName>
        <ecNumber evidence="5">3.4.21.89</ecNumber>
    </recommendedName>
</protein>
<comment type="subcellular location">
    <subcellularLocation>
        <location evidence="3">Membrane</location>
    </subcellularLocation>
    <subcellularLocation>
        <location evidence="2">Plastid</location>
        <location evidence="2">Chloroplast</location>
    </subcellularLocation>
</comment>